<dbReference type="SUPFAM" id="SSF51556">
    <property type="entry name" value="Metallo-dependent hydrolases"/>
    <property type="match status" value="1"/>
</dbReference>
<dbReference type="AlphaFoldDB" id="X1IY47"/>
<accession>X1IY47</accession>
<gene>
    <name evidence="2" type="ORF">S03H2_56266</name>
</gene>
<dbReference type="InterPro" id="IPR006680">
    <property type="entry name" value="Amidohydro-rel"/>
</dbReference>
<feature type="non-terminal residue" evidence="2">
    <location>
        <position position="110"/>
    </location>
</feature>
<dbReference type="Gene3D" id="3.20.20.140">
    <property type="entry name" value="Metal-dependent hydrolases"/>
    <property type="match status" value="1"/>
</dbReference>
<dbReference type="Pfam" id="PF04909">
    <property type="entry name" value="Amidohydro_2"/>
    <property type="match status" value="1"/>
</dbReference>
<reference evidence="2" key="1">
    <citation type="journal article" date="2014" name="Front. Microbiol.">
        <title>High frequency of phylogenetically diverse reductive dehalogenase-homologous genes in deep subseafloor sedimentary metagenomes.</title>
        <authorList>
            <person name="Kawai M."/>
            <person name="Futagami T."/>
            <person name="Toyoda A."/>
            <person name="Takaki Y."/>
            <person name="Nishi S."/>
            <person name="Hori S."/>
            <person name="Arai W."/>
            <person name="Tsubouchi T."/>
            <person name="Morono Y."/>
            <person name="Uchiyama I."/>
            <person name="Ito T."/>
            <person name="Fujiyama A."/>
            <person name="Inagaki F."/>
            <person name="Takami H."/>
        </authorList>
    </citation>
    <scope>NUCLEOTIDE SEQUENCE</scope>
    <source>
        <strain evidence="2">Expedition CK06-06</strain>
    </source>
</reference>
<evidence type="ECO:0000259" key="1">
    <source>
        <dbReference type="Pfam" id="PF04909"/>
    </source>
</evidence>
<evidence type="ECO:0000313" key="2">
    <source>
        <dbReference type="EMBL" id="GAH86647.1"/>
    </source>
</evidence>
<proteinExistence type="predicted"/>
<comment type="caution">
    <text evidence="2">The sequence shown here is derived from an EMBL/GenBank/DDBJ whole genome shotgun (WGS) entry which is preliminary data.</text>
</comment>
<dbReference type="EMBL" id="BARU01035983">
    <property type="protein sequence ID" value="GAH86647.1"/>
    <property type="molecule type" value="Genomic_DNA"/>
</dbReference>
<dbReference type="InterPro" id="IPR032466">
    <property type="entry name" value="Metal_Hydrolase"/>
</dbReference>
<dbReference type="GO" id="GO:0016787">
    <property type="term" value="F:hydrolase activity"/>
    <property type="evidence" value="ECO:0007669"/>
    <property type="project" value="InterPro"/>
</dbReference>
<organism evidence="2">
    <name type="scientific">marine sediment metagenome</name>
    <dbReference type="NCBI Taxonomy" id="412755"/>
    <lineage>
        <taxon>unclassified sequences</taxon>
        <taxon>metagenomes</taxon>
        <taxon>ecological metagenomes</taxon>
    </lineage>
</organism>
<name>X1IY47_9ZZZZ</name>
<sequence>MNMIDGYCHCGLSKYEPLPVLERVMAKSNISRAVLVQHLGEFDNSYIKSIIDDDPQRFAGVFLVDHEKEDSIEKLIKWVETGSFSGVRLSIESLETNRLLWVESVRSGLN</sequence>
<feature type="domain" description="Amidohydrolase-related" evidence="1">
    <location>
        <begin position="24"/>
        <end position="90"/>
    </location>
</feature>
<protein>
    <recommendedName>
        <fullName evidence="1">Amidohydrolase-related domain-containing protein</fullName>
    </recommendedName>
</protein>